<sequence>MPSPFPGMDPYLEHPALWPDVHNSLIAALRDELAPRLRPRYIVAIEERLYLITPEGAGWPIRADVAVAPTSEALPESGRPGPLIRGARVVEVPLPEILRETYLEVRAAGTGEVITMMEILSPTNKRPGEPRRLYEQKRTLLLGSRTHLVEIDLLRAGEPMPVMGDGRDGHYRILISRWEQRPRALLYVFTVRDSIPTFRLPLLPGDEEPEVDLGRLLQTIYERAAYDLRVRYEEEPVPPLEPPFAEWAAALLREKGYRRR</sequence>
<dbReference type="RefSeq" id="WP_088571738.1">
    <property type="nucleotide sequence ID" value="NZ_FYEK01000041.1"/>
</dbReference>
<dbReference type="InterPro" id="IPR025132">
    <property type="entry name" value="DUF4058"/>
</dbReference>
<dbReference type="Pfam" id="PF13267">
    <property type="entry name" value="DUF4058"/>
    <property type="match status" value="1"/>
</dbReference>
<dbReference type="EMBL" id="FYEK01000041">
    <property type="protein sequence ID" value="SNB69298.1"/>
    <property type="molecule type" value="Genomic_DNA"/>
</dbReference>
<gene>
    <name evidence="1" type="ORF">SAMN02746019_00015380</name>
</gene>
<dbReference type="InParanoid" id="A0A212RB32"/>
<evidence type="ECO:0008006" key="3">
    <source>
        <dbReference type="Google" id="ProtNLM"/>
    </source>
</evidence>
<organism evidence="1 2">
    <name type="scientific">Thermoflexus hugenholtzii JAD2</name>
    <dbReference type="NCBI Taxonomy" id="877466"/>
    <lineage>
        <taxon>Bacteria</taxon>
        <taxon>Bacillati</taxon>
        <taxon>Chloroflexota</taxon>
        <taxon>Thermoflexia</taxon>
        <taxon>Thermoflexales</taxon>
        <taxon>Thermoflexaceae</taxon>
        <taxon>Thermoflexus</taxon>
    </lineage>
</organism>
<reference evidence="2" key="1">
    <citation type="submission" date="2017-06" db="EMBL/GenBank/DDBJ databases">
        <authorList>
            <person name="Varghese N."/>
            <person name="Submissions S."/>
        </authorList>
    </citation>
    <scope>NUCLEOTIDE SEQUENCE [LARGE SCALE GENOMIC DNA]</scope>
    <source>
        <strain evidence="2">JAD2</strain>
    </source>
</reference>
<evidence type="ECO:0000313" key="2">
    <source>
        <dbReference type="Proteomes" id="UP000197025"/>
    </source>
</evidence>
<proteinExistence type="predicted"/>
<name>A0A212RB32_9CHLR</name>
<keyword evidence="2" id="KW-1185">Reference proteome</keyword>
<dbReference type="OrthoDB" id="148372at2"/>
<dbReference type="Proteomes" id="UP000197025">
    <property type="component" value="Unassembled WGS sequence"/>
</dbReference>
<protein>
    <recommendedName>
        <fullName evidence="3">DUF4058 domain-containing protein</fullName>
    </recommendedName>
</protein>
<dbReference type="AlphaFoldDB" id="A0A212RB32"/>
<accession>A0A212RB32</accession>
<evidence type="ECO:0000313" key="1">
    <source>
        <dbReference type="EMBL" id="SNB69298.1"/>
    </source>
</evidence>